<evidence type="ECO:0000256" key="1">
    <source>
        <dbReference type="ARBA" id="ARBA00022723"/>
    </source>
</evidence>
<dbReference type="PANTHER" id="PTHR46983">
    <property type="entry name" value="CYSTEINE AND HISTIDINE-RICH DOMAIN-CONTAINING PROTEIN 1"/>
    <property type="match status" value="1"/>
</dbReference>
<dbReference type="Gene3D" id="4.10.1130.20">
    <property type="match status" value="2"/>
</dbReference>
<dbReference type="Proteomes" id="UP001211065">
    <property type="component" value="Unassembled WGS sequence"/>
</dbReference>
<dbReference type="Gene3D" id="2.60.40.790">
    <property type="match status" value="1"/>
</dbReference>
<proteinExistence type="predicted"/>
<dbReference type="SUPFAM" id="SSF49764">
    <property type="entry name" value="HSP20-like chaperones"/>
    <property type="match status" value="1"/>
</dbReference>
<feature type="domain" description="CS" evidence="4">
    <location>
        <begin position="223"/>
        <end position="323"/>
    </location>
</feature>
<reference evidence="6" key="1">
    <citation type="submission" date="2020-05" db="EMBL/GenBank/DDBJ databases">
        <title>Phylogenomic resolution of chytrid fungi.</title>
        <authorList>
            <person name="Stajich J.E."/>
            <person name="Amses K."/>
            <person name="Simmons R."/>
            <person name="Seto K."/>
            <person name="Myers J."/>
            <person name="Bonds A."/>
            <person name="Quandt C.A."/>
            <person name="Barry K."/>
            <person name="Liu P."/>
            <person name="Grigoriev I."/>
            <person name="Longcore J.E."/>
            <person name="James T.Y."/>
        </authorList>
    </citation>
    <scope>NUCLEOTIDE SEQUENCE</scope>
    <source>
        <strain evidence="6">JEL0476</strain>
    </source>
</reference>
<evidence type="ECO:0000259" key="5">
    <source>
        <dbReference type="PROSITE" id="PS51401"/>
    </source>
</evidence>
<dbReference type="GO" id="GO:0046872">
    <property type="term" value="F:metal ion binding"/>
    <property type="evidence" value="ECO:0007669"/>
    <property type="project" value="UniProtKB-KW"/>
</dbReference>
<keyword evidence="3" id="KW-0862">Zinc</keyword>
<evidence type="ECO:0000256" key="3">
    <source>
        <dbReference type="ARBA" id="ARBA00022833"/>
    </source>
</evidence>
<evidence type="ECO:0000256" key="2">
    <source>
        <dbReference type="ARBA" id="ARBA00022737"/>
    </source>
</evidence>
<evidence type="ECO:0000313" key="6">
    <source>
        <dbReference type="EMBL" id="KAJ3220532.1"/>
    </source>
</evidence>
<feature type="domain" description="CHORD" evidence="5">
    <location>
        <begin position="153"/>
        <end position="212"/>
    </location>
</feature>
<keyword evidence="1" id="KW-0479">Metal-binding</keyword>
<comment type="caution">
    <text evidence="6">The sequence shown here is derived from an EMBL/GenBank/DDBJ whole genome shotgun (WGS) entry which is preliminary data.</text>
</comment>
<dbReference type="Pfam" id="PF04969">
    <property type="entry name" value="CS"/>
    <property type="match status" value="1"/>
</dbReference>
<dbReference type="CDD" id="cd06466">
    <property type="entry name" value="p23_CS_SGT1_like"/>
    <property type="match status" value="1"/>
</dbReference>
<dbReference type="InterPro" id="IPR039790">
    <property type="entry name" value="CHRD1"/>
</dbReference>
<dbReference type="InterPro" id="IPR007051">
    <property type="entry name" value="CHORD_dom"/>
</dbReference>
<keyword evidence="7" id="KW-1185">Reference proteome</keyword>
<evidence type="ECO:0000313" key="7">
    <source>
        <dbReference type="Proteomes" id="UP001211065"/>
    </source>
</evidence>
<evidence type="ECO:0008006" key="8">
    <source>
        <dbReference type="Google" id="ProtNLM"/>
    </source>
</evidence>
<dbReference type="PROSITE" id="PS51203">
    <property type="entry name" value="CS"/>
    <property type="match status" value="1"/>
</dbReference>
<accession>A0AAD5U0X2</accession>
<dbReference type="InterPro" id="IPR007052">
    <property type="entry name" value="CS_dom"/>
</dbReference>
<gene>
    <name evidence="6" type="ORF">HK099_004222</name>
</gene>
<protein>
    <recommendedName>
        <fullName evidence="8">Cysteine and histidine-rich domain-containing protein</fullName>
    </recommendedName>
</protein>
<feature type="domain" description="CHORD" evidence="5">
    <location>
        <begin position="6"/>
        <end position="65"/>
    </location>
</feature>
<dbReference type="InterPro" id="IPR008978">
    <property type="entry name" value="HSP20-like_chaperone"/>
</dbReference>
<evidence type="ECO:0000259" key="4">
    <source>
        <dbReference type="PROSITE" id="PS51203"/>
    </source>
</evidence>
<dbReference type="PANTHER" id="PTHR46983:SF3">
    <property type="entry name" value="CHPADIPLOID STATE MAINTENANCE PROTEIN CHPA"/>
    <property type="match status" value="1"/>
</dbReference>
<name>A0AAD5U0X2_9FUNG</name>
<dbReference type="AlphaFoldDB" id="A0AAD5U0X2"/>
<keyword evidence="2" id="KW-0677">Repeat</keyword>
<dbReference type="PROSITE" id="PS51401">
    <property type="entry name" value="CHORD"/>
    <property type="match status" value="2"/>
</dbReference>
<dbReference type="Pfam" id="PF04968">
    <property type="entry name" value="CHORD"/>
    <property type="match status" value="2"/>
</dbReference>
<sequence length="361" mass="39958">MTKVVCSNNGCGKPFSELENSITACQYHPGAPVFHEGSKGWSCCPKKVYDFDNFLKIAGCQVGKHHHDDKKPEFSAAPSNKVTGDKLEFKKHPKLASNAKDTPPTVEVYGKVPVLQEKLKDATLQPHKPEINKIKESELNDKKDAVISPGTKCKRPSCKVEYVNEKSKEGDCVFHNGEAVFHEGSKGWSCCSRKVLEFEEFLKIEGCQKGLHRFTDDGKEEEVTECRFDWYQTQSQVIVSVFAKKVDKTKTIIKFEKDKLDIKVKFLDGKNGVFKSLLCQVSLSNSVPLTGEIIPEESKFSVLSTKIELVLKKGNGISWPSLEPCENVTSWTTFGTVGGGGTVGGKEALIATDSPVHLLKK</sequence>
<organism evidence="6 7">
    <name type="scientific">Clydaea vesicula</name>
    <dbReference type="NCBI Taxonomy" id="447962"/>
    <lineage>
        <taxon>Eukaryota</taxon>
        <taxon>Fungi</taxon>
        <taxon>Fungi incertae sedis</taxon>
        <taxon>Chytridiomycota</taxon>
        <taxon>Chytridiomycota incertae sedis</taxon>
        <taxon>Chytridiomycetes</taxon>
        <taxon>Lobulomycetales</taxon>
        <taxon>Lobulomycetaceae</taxon>
        <taxon>Clydaea</taxon>
    </lineage>
</organism>
<dbReference type="EMBL" id="JADGJW010000293">
    <property type="protein sequence ID" value="KAJ3220532.1"/>
    <property type="molecule type" value="Genomic_DNA"/>
</dbReference>